<name>E0XPE0_9BACT</name>
<dbReference type="InterPro" id="IPR019253">
    <property type="entry name" value="DUF2244_TM"/>
</dbReference>
<feature type="transmembrane region" description="Helical" evidence="1">
    <location>
        <begin position="53"/>
        <end position="72"/>
    </location>
</feature>
<sequence>MINIEQLSREEFLIFIKPNSSLIGNNRIIFISSIAFICLTIATIFYLLGATLILPFAGLEIAILVIAFILNFRWSSRREKIYISQEIVKIEKGIFKAEYTWREFRTFTSFEISKDLHNTSRLSFQSKGKKVEVGKFLNEEDKNRLQTEITNIISMLNS</sequence>
<feature type="transmembrane region" description="Helical" evidence="1">
    <location>
        <begin position="28"/>
        <end position="47"/>
    </location>
</feature>
<organism evidence="2">
    <name type="scientific">uncultured bacterium HF0010_16H03</name>
    <dbReference type="NCBI Taxonomy" id="710811"/>
    <lineage>
        <taxon>Bacteria</taxon>
        <taxon>environmental samples</taxon>
    </lineage>
</organism>
<evidence type="ECO:0008006" key="3">
    <source>
        <dbReference type="Google" id="ProtNLM"/>
    </source>
</evidence>
<keyword evidence="1" id="KW-0472">Membrane</keyword>
<dbReference type="EMBL" id="GU474833">
    <property type="protein sequence ID" value="ADI16281.1"/>
    <property type="molecule type" value="Genomic_DNA"/>
</dbReference>
<dbReference type="Pfam" id="PF10003">
    <property type="entry name" value="DUF2244"/>
    <property type="match status" value="1"/>
</dbReference>
<dbReference type="AlphaFoldDB" id="E0XPE0"/>
<keyword evidence="1" id="KW-0812">Transmembrane</keyword>
<proteinExistence type="predicted"/>
<evidence type="ECO:0000313" key="2">
    <source>
        <dbReference type="EMBL" id="ADI16281.1"/>
    </source>
</evidence>
<accession>E0XPE0</accession>
<keyword evidence="1" id="KW-1133">Transmembrane helix</keyword>
<evidence type="ECO:0000256" key="1">
    <source>
        <dbReference type="SAM" id="Phobius"/>
    </source>
</evidence>
<reference evidence="2" key="1">
    <citation type="journal article" date="2011" name="Environ. Microbiol.">
        <title>Time-series analyses of Monterey Bay coastal microbial picoplankton using a 'genome proxy' microarray.</title>
        <authorList>
            <person name="Rich V.I."/>
            <person name="Pham V.D."/>
            <person name="Eppley J."/>
            <person name="Shi Y."/>
            <person name="DeLong E.F."/>
        </authorList>
    </citation>
    <scope>NUCLEOTIDE SEQUENCE</scope>
</reference>
<protein>
    <recommendedName>
        <fullName evidence="3">DUF2244 domain-containing protein</fullName>
    </recommendedName>
</protein>